<dbReference type="STRING" id="388280.SAMN04488057_11235"/>
<keyword evidence="1" id="KW-0812">Transmembrane</keyword>
<protein>
    <submittedName>
        <fullName evidence="2">Uncharacterized protein</fullName>
    </submittedName>
</protein>
<name>A0A1M7PYQ9_9BACT</name>
<reference evidence="2 3" key="1">
    <citation type="submission" date="2016-11" db="EMBL/GenBank/DDBJ databases">
        <authorList>
            <person name="Jaros S."/>
            <person name="Januszkiewicz K."/>
            <person name="Wedrychowicz H."/>
        </authorList>
    </citation>
    <scope>NUCLEOTIDE SEQUENCE [LARGE SCALE GENOMIC DNA]</scope>
    <source>
        <strain evidence="2 3">CGMCC 1.6102</strain>
    </source>
</reference>
<gene>
    <name evidence="2" type="ORF">SAMN04488057_11235</name>
</gene>
<feature type="transmembrane region" description="Helical" evidence="1">
    <location>
        <begin position="92"/>
        <end position="110"/>
    </location>
</feature>
<feature type="transmembrane region" description="Helical" evidence="1">
    <location>
        <begin position="60"/>
        <end position="86"/>
    </location>
</feature>
<evidence type="ECO:0000256" key="1">
    <source>
        <dbReference type="SAM" id="Phobius"/>
    </source>
</evidence>
<dbReference type="EMBL" id="FRCY01000012">
    <property type="protein sequence ID" value="SHN22938.1"/>
    <property type="molecule type" value="Genomic_DNA"/>
</dbReference>
<keyword evidence="1" id="KW-0472">Membrane</keyword>
<keyword evidence="3" id="KW-1185">Reference proteome</keyword>
<dbReference type="Proteomes" id="UP000184513">
    <property type="component" value="Unassembled WGS sequence"/>
</dbReference>
<sequence length="292" mass="33775">MKKFDPKRPLWLYKLREYLLLFDGSSEEERMLAYRYGWHIFSSNRQHFEDFAHFIRRRKWFIYLSLIYPIILTFLSLLLAVSVLTIDVTLKLPMALIFSGITAGIIYNLIGNTLKNIRETGIFLKYVDPTEKLANFREFETLDFLDREAALLFYENMRAKRDYAVIETSENKLDKTEKSLAIDFLLGGPGTLNELINKLCLDPNCSLSKEGVYRVLGEILTASPDNIKKDITKKVSEIRYGANLSPKRIDQLRNVKAIFNQAKLGSKASEIDRLIDTMESPRVGLKNGVEYH</sequence>
<keyword evidence="1" id="KW-1133">Transmembrane helix</keyword>
<dbReference type="AlphaFoldDB" id="A0A1M7PYQ9"/>
<evidence type="ECO:0000313" key="3">
    <source>
        <dbReference type="Proteomes" id="UP000184513"/>
    </source>
</evidence>
<dbReference type="OrthoDB" id="822558at2"/>
<dbReference type="RefSeq" id="WP_073096091.1">
    <property type="nucleotide sequence ID" value="NZ_FRCY01000012.1"/>
</dbReference>
<proteinExistence type="predicted"/>
<evidence type="ECO:0000313" key="2">
    <source>
        <dbReference type="EMBL" id="SHN22938.1"/>
    </source>
</evidence>
<accession>A0A1M7PYQ9</accession>
<organism evidence="2 3">
    <name type="scientific">Cyclobacterium lianum</name>
    <dbReference type="NCBI Taxonomy" id="388280"/>
    <lineage>
        <taxon>Bacteria</taxon>
        <taxon>Pseudomonadati</taxon>
        <taxon>Bacteroidota</taxon>
        <taxon>Cytophagia</taxon>
        <taxon>Cytophagales</taxon>
        <taxon>Cyclobacteriaceae</taxon>
        <taxon>Cyclobacterium</taxon>
    </lineage>
</organism>